<keyword evidence="6" id="KW-1185">Reference proteome</keyword>
<feature type="compositionally biased region" description="Basic residues" evidence="3">
    <location>
        <begin position="46"/>
        <end position="59"/>
    </location>
</feature>
<comment type="similarity">
    <text evidence="1">Belongs to the sulfotransferase 1 family.</text>
</comment>
<evidence type="ECO:0000256" key="2">
    <source>
        <dbReference type="ARBA" id="ARBA00022679"/>
    </source>
</evidence>
<evidence type="ECO:0000256" key="1">
    <source>
        <dbReference type="ARBA" id="ARBA00005771"/>
    </source>
</evidence>
<reference evidence="5 6" key="1">
    <citation type="journal article" date="2023" name="Commun. Biol.">
        <title>Genome analysis of Parmales, the sister group of diatoms, reveals the evolutionary specialization of diatoms from phago-mixotrophs to photoautotrophs.</title>
        <authorList>
            <person name="Ban H."/>
            <person name="Sato S."/>
            <person name="Yoshikawa S."/>
            <person name="Yamada K."/>
            <person name="Nakamura Y."/>
            <person name="Ichinomiya M."/>
            <person name="Sato N."/>
            <person name="Blanc-Mathieu R."/>
            <person name="Endo H."/>
            <person name="Kuwata A."/>
            <person name="Ogata H."/>
        </authorList>
    </citation>
    <scope>NUCLEOTIDE SEQUENCE [LARGE SCALE GENOMIC DNA]</scope>
</reference>
<sequence>MASNEREAAREAALAAEQDAERAAQAARAAEDSLLAELDAEDAAKKGKKKKKKKKKASGKKGAAEEQAEPDDWRTDFQRYEQSEMMRGVEQRKRQRNLEEAARVMAAHEQKIAALGLPPDALAETAEDIEAQIAALGLPPDFSPAPSPAPAPDAFLQSLLADLPPPPALPPAPPPEPPSIASLKVSLKLFITAESRLSGAGYVPLSSDEVIISTSPKSGTTWLQQICHQLRAGPAGDEAFDEISQVVPWLEIAMDQGQDLLAPQPHPRLFKTHLYRPHCPAGCKQICVVREPRDVALSFYRFFEGWFFPAGTISADVFVREFWLQRGQPADVLHGTASVFHHLRSYYLVRDDPDVLYLHYEDLLDDLPYCVGRIASFIGAEGAEREEAAVSRSTFAYMKERGDLFDERLSKIARNEACGLPKDAGMGASKVRAGKAGGGGGLSEELRGMIDDGWRDVMGDVAGSYAELREMVNEERGWGRK</sequence>
<proteinExistence type="inferred from homology"/>
<accession>A0ABQ6M8E8</accession>
<evidence type="ECO:0000313" key="6">
    <source>
        <dbReference type="Proteomes" id="UP001165060"/>
    </source>
</evidence>
<evidence type="ECO:0000313" key="5">
    <source>
        <dbReference type="EMBL" id="GMI21579.1"/>
    </source>
</evidence>
<dbReference type="EMBL" id="BRYB01005193">
    <property type="protein sequence ID" value="GMI21579.1"/>
    <property type="molecule type" value="Genomic_DNA"/>
</dbReference>
<dbReference type="PANTHER" id="PTHR11783">
    <property type="entry name" value="SULFOTRANSFERASE SULT"/>
    <property type="match status" value="1"/>
</dbReference>
<name>A0ABQ6M8E8_9STRA</name>
<gene>
    <name evidence="5" type="ORF">TeGR_g3393</name>
</gene>
<dbReference type="Gene3D" id="3.40.50.300">
    <property type="entry name" value="P-loop containing nucleotide triphosphate hydrolases"/>
    <property type="match status" value="1"/>
</dbReference>
<dbReference type="SUPFAM" id="SSF52540">
    <property type="entry name" value="P-loop containing nucleoside triphosphate hydrolases"/>
    <property type="match status" value="1"/>
</dbReference>
<feature type="compositionally biased region" description="Basic and acidic residues" evidence="3">
    <location>
        <begin position="71"/>
        <end position="101"/>
    </location>
</feature>
<feature type="compositionally biased region" description="Low complexity" evidence="3">
    <location>
        <begin position="11"/>
        <end position="37"/>
    </location>
</feature>
<dbReference type="InterPro" id="IPR000863">
    <property type="entry name" value="Sulfotransferase_dom"/>
</dbReference>
<feature type="domain" description="Sulfotransferase" evidence="4">
    <location>
        <begin position="208"/>
        <end position="410"/>
    </location>
</feature>
<evidence type="ECO:0000256" key="3">
    <source>
        <dbReference type="SAM" id="MobiDB-lite"/>
    </source>
</evidence>
<evidence type="ECO:0000259" key="4">
    <source>
        <dbReference type="Pfam" id="PF00685"/>
    </source>
</evidence>
<feature type="compositionally biased region" description="Basic and acidic residues" evidence="3">
    <location>
        <begin position="1"/>
        <end position="10"/>
    </location>
</feature>
<feature type="region of interest" description="Disordered" evidence="3">
    <location>
        <begin position="1"/>
        <end position="101"/>
    </location>
</feature>
<protein>
    <recommendedName>
        <fullName evidence="4">Sulfotransferase domain-containing protein</fullName>
    </recommendedName>
</protein>
<dbReference type="Pfam" id="PF00685">
    <property type="entry name" value="Sulfotransfer_1"/>
    <property type="match status" value="1"/>
</dbReference>
<comment type="caution">
    <text evidence="5">The sequence shown here is derived from an EMBL/GenBank/DDBJ whole genome shotgun (WGS) entry which is preliminary data.</text>
</comment>
<dbReference type="Proteomes" id="UP001165060">
    <property type="component" value="Unassembled WGS sequence"/>
</dbReference>
<organism evidence="5 6">
    <name type="scientific">Tetraparma gracilis</name>
    <dbReference type="NCBI Taxonomy" id="2962635"/>
    <lineage>
        <taxon>Eukaryota</taxon>
        <taxon>Sar</taxon>
        <taxon>Stramenopiles</taxon>
        <taxon>Ochrophyta</taxon>
        <taxon>Bolidophyceae</taxon>
        <taxon>Parmales</taxon>
        <taxon>Triparmaceae</taxon>
        <taxon>Tetraparma</taxon>
    </lineage>
</organism>
<keyword evidence="2" id="KW-0808">Transferase</keyword>
<dbReference type="InterPro" id="IPR027417">
    <property type="entry name" value="P-loop_NTPase"/>
</dbReference>